<reference evidence="11" key="1">
    <citation type="submission" date="2025-08" db="UniProtKB">
        <authorList>
            <consortium name="RefSeq"/>
        </authorList>
    </citation>
    <scope>IDENTIFICATION</scope>
</reference>
<feature type="binding site" evidence="7">
    <location>
        <position position="174"/>
    </location>
    <ligand>
        <name>Zn(2+)</name>
        <dbReference type="ChEBI" id="CHEBI:29105"/>
    </ligand>
</feature>
<comment type="similarity">
    <text evidence="6">Belongs to the sirtuin family. Class IV subfamily.</text>
</comment>
<dbReference type="EC" id="2.3.1.286" evidence="1"/>
<organism evidence="10 11">
    <name type="scientific">Diaphorina citri</name>
    <name type="common">Asian citrus psyllid</name>
    <dbReference type="NCBI Taxonomy" id="121845"/>
    <lineage>
        <taxon>Eukaryota</taxon>
        <taxon>Metazoa</taxon>
        <taxon>Ecdysozoa</taxon>
        <taxon>Arthropoda</taxon>
        <taxon>Hexapoda</taxon>
        <taxon>Insecta</taxon>
        <taxon>Pterygota</taxon>
        <taxon>Neoptera</taxon>
        <taxon>Paraneoptera</taxon>
        <taxon>Hemiptera</taxon>
        <taxon>Sternorrhyncha</taxon>
        <taxon>Psylloidea</taxon>
        <taxon>Psyllidae</taxon>
        <taxon>Diaphorininae</taxon>
        <taxon>Diaphorina</taxon>
    </lineage>
</organism>
<dbReference type="InterPro" id="IPR003000">
    <property type="entry name" value="Sirtuin"/>
</dbReference>
<dbReference type="PaxDb" id="121845-A0A3Q0IR23"/>
<accession>A0A3Q0IR23</accession>
<protein>
    <recommendedName>
        <fullName evidence="1">protein acetyllysine N-acetyltransferase</fullName>
        <ecNumber evidence="1">2.3.1.286</ecNumber>
    </recommendedName>
</protein>
<keyword evidence="5" id="KW-0520">NAD</keyword>
<evidence type="ECO:0000256" key="7">
    <source>
        <dbReference type="PROSITE-ProRule" id="PRU00236"/>
    </source>
</evidence>
<dbReference type="PROSITE" id="PS50305">
    <property type="entry name" value="SIRTUIN"/>
    <property type="match status" value="1"/>
</dbReference>
<proteinExistence type="inferred from homology"/>
<dbReference type="GO" id="GO:0000122">
    <property type="term" value="P:negative regulation of transcription by RNA polymerase II"/>
    <property type="evidence" value="ECO:0007669"/>
    <property type="project" value="TreeGrafter"/>
</dbReference>
<feature type="domain" description="Deacetylase sirtuin-type" evidence="9">
    <location>
        <begin position="27"/>
        <end position="267"/>
    </location>
</feature>
<evidence type="ECO:0000259" key="9">
    <source>
        <dbReference type="PROSITE" id="PS50305"/>
    </source>
</evidence>
<dbReference type="STRING" id="121845.A0A3Q0IR23"/>
<dbReference type="Gene3D" id="2.20.28.200">
    <property type="match status" value="1"/>
</dbReference>
<keyword evidence="3 7" id="KW-0479">Metal-binding</keyword>
<evidence type="ECO:0000313" key="10">
    <source>
        <dbReference type="Proteomes" id="UP000079169"/>
    </source>
</evidence>
<evidence type="ECO:0000256" key="2">
    <source>
        <dbReference type="ARBA" id="ARBA00022679"/>
    </source>
</evidence>
<gene>
    <name evidence="11" type="primary">LOC103506149</name>
</gene>
<feature type="compositionally biased region" description="Basic and acidic residues" evidence="8">
    <location>
        <begin position="369"/>
        <end position="404"/>
    </location>
</feature>
<feature type="compositionally biased region" description="Basic and acidic residues" evidence="8">
    <location>
        <begin position="553"/>
        <end position="583"/>
    </location>
</feature>
<dbReference type="Gene3D" id="3.40.50.1220">
    <property type="entry name" value="TPP-binding domain"/>
    <property type="match status" value="1"/>
</dbReference>
<dbReference type="Pfam" id="PF02146">
    <property type="entry name" value="SIR2"/>
    <property type="match status" value="1"/>
</dbReference>
<feature type="compositionally biased region" description="Basic and acidic residues" evidence="8">
    <location>
        <begin position="480"/>
        <end position="525"/>
    </location>
</feature>
<dbReference type="FunFam" id="3.40.50.1220:FF:000038">
    <property type="entry name" value="NAD-dependent protein deacetylase sirtuin-6 isoform X2"/>
    <property type="match status" value="1"/>
</dbReference>
<dbReference type="GO" id="GO:0070403">
    <property type="term" value="F:NAD+ binding"/>
    <property type="evidence" value="ECO:0007669"/>
    <property type="project" value="InterPro"/>
</dbReference>
<dbReference type="GO" id="GO:0046872">
    <property type="term" value="F:metal ion binding"/>
    <property type="evidence" value="ECO:0007669"/>
    <property type="project" value="UniProtKB-KW"/>
</dbReference>
<evidence type="ECO:0000256" key="6">
    <source>
        <dbReference type="ARBA" id="ARBA00038170"/>
    </source>
</evidence>
<feature type="compositionally biased region" description="Basic and acidic residues" evidence="8">
    <location>
        <begin position="532"/>
        <end position="544"/>
    </location>
</feature>
<sequence>MSCNYAEGLSPYENKGKLGLAETFDSKEDFDKKIKVLSEWIDKAKHVVLHTGAGISTSAGIPDFRGPNGVWTLEKKGIKPKVNISFDDAVPTVTHMAILELVNRGKVHYVVSQNIDGLHLRSGLSRKYLAELHGNMYVDQCNKCERQFVRKSATNSVGQKNLNISCPYRGFRPCRGTLHDTILDWEHNLPQKDINMGDYNSSIADLSICLARCCCFSSAAAMASSSLAFHQSLTDWNFEPPDKKADLFIRGYVDDILSGVMKQLNLPIPQYDSTLDPAQTQSSPYQIEWTLSKGDVSSVKRKYEEKMRDNKKRKKESEEDAEDEGIDSKDVKDSKRRKKIIKEGNGNIKKESTHEKGEEKKDNGRRKKIKEEKDSISAKAIDNIKESKEDEKGDERGDSEEGKDSKRRRKIKEEKESNSEKAIGNPSSIESKKKSGEPLSKKESEEELEPGKRQKKEIKEESIEEGKREKVEEEEEEEEDMKREVDKVKSEEVRDEDKMNHKQKEINGHPCEVKEEEKPRLKSDQDENSETVSKKLEGKIKETNGKPINVPSAERENKSPDSEAKKDFKANGRGMSKSEKTMEIDDLELQDVKDDEVELNNIKEEGSGASAKVNK</sequence>
<evidence type="ECO:0000256" key="8">
    <source>
        <dbReference type="SAM" id="MobiDB-lite"/>
    </source>
</evidence>
<dbReference type="KEGG" id="dci:103506149"/>
<keyword evidence="2" id="KW-0808">Transferase</keyword>
<feature type="active site" description="Proton acceptor" evidence="7">
    <location>
        <position position="133"/>
    </location>
</feature>
<dbReference type="SUPFAM" id="SSF52467">
    <property type="entry name" value="DHS-like NAD/FAD-binding domain"/>
    <property type="match status" value="1"/>
</dbReference>
<evidence type="ECO:0000256" key="4">
    <source>
        <dbReference type="ARBA" id="ARBA00022833"/>
    </source>
</evidence>
<feature type="binding site" evidence="7">
    <location>
        <position position="166"/>
    </location>
    <ligand>
        <name>Zn(2+)</name>
        <dbReference type="ChEBI" id="CHEBI:29105"/>
    </ligand>
</feature>
<dbReference type="AlphaFoldDB" id="A0A3Q0IR23"/>
<feature type="compositionally biased region" description="Basic and acidic residues" evidence="8">
    <location>
        <begin position="348"/>
        <end position="362"/>
    </location>
</feature>
<dbReference type="InterPro" id="IPR026590">
    <property type="entry name" value="Ssirtuin_cat_dom"/>
</dbReference>
<evidence type="ECO:0000256" key="1">
    <source>
        <dbReference type="ARBA" id="ARBA00012928"/>
    </source>
</evidence>
<dbReference type="InterPro" id="IPR050134">
    <property type="entry name" value="NAD-dep_sirtuin_deacylases"/>
</dbReference>
<dbReference type="RefSeq" id="XP_026677078.1">
    <property type="nucleotide sequence ID" value="XM_026821277.1"/>
</dbReference>
<dbReference type="GO" id="GO:0046969">
    <property type="term" value="F:histone H3K9 deacetylase activity, NAD-dependent"/>
    <property type="evidence" value="ECO:0007669"/>
    <property type="project" value="TreeGrafter"/>
</dbReference>
<keyword evidence="4 7" id="KW-0862">Zinc</keyword>
<dbReference type="GeneID" id="103506149"/>
<evidence type="ECO:0000256" key="3">
    <source>
        <dbReference type="ARBA" id="ARBA00022723"/>
    </source>
</evidence>
<feature type="region of interest" description="Disordered" evidence="8">
    <location>
        <begin position="300"/>
        <end position="592"/>
    </location>
</feature>
<dbReference type="Proteomes" id="UP000079169">
    <property type="component" value="Unplaced"/>
</dbReference>
<name>A0A3Q0IR23_DIACI</name>
<dbReference type="GO" id="GO:0003714">
    <property type="term" value="F:transcription corepressor activity"/>
    <property type="evidence" value="ECO:0007669"/>
    <property type="project" value="TreeGrafter"/>
</dbReference>
<feature type="compositionally biased region" description="Basic and acidic residues" evidence="8">
    <location>
        <begin position="430"/>
        <end position="471"/>
    </location>
</feature>
<dbReference type="InterPro" id="IPR029035">
    <property type="entry name" value="DHS-like_NAD/FAD-binding_dom"/>
</dbReference>
<dbReference type="PANTHER" id="PTHR11085:SF12">
    <property type="entry name" value="NAD-DEPENDENT PROTEIN DEACYLASE SIRTUIN-6"/>
    <property type="match status" value="1"/>
</dbReference>
<evidence type="ECO:0000256" key="5">
    <source>
        <dbReference type="ARBA" id="ARBA00023027"/>
    </source>
</evidence>
<dbReference type="GO" id="GO:0005634">
    <property type="term" value="C:nucleus"/>
    <property type="evidence" value="ECO:0007669"/>
    <property type="project" value="TreeGrafter"/>
</dbReference>
<feature type="binding site" evidence="7">
    <location>
        <position position="141"/>
    </location>
    <ligand>
        <name>Zn(2+)</name>
        <dbReference type="ChEBI" id="CHEBI:29105"/>
    </ligand>
</feature>
<feature type="binding site" evidence="7">
    <location>
        <position position="144"/>
    </location>
    <ligand>
        <name>Zn(2+)</name>
        <dbReference type="ChEBI" id="CHEBI:29105"/>
    </ligand>
</feature>
<dbReference type="PANTHER" id="PTHR11085">
    <property type="entry name" value="NAD-DEPENDENT PROTEIN DEACYLASE SIRTUIN-5, MITOCHONDRIAL-RELATED"/>
    <property type="match status" value="1"/>
</dbReference>
<keyword evidence="10" id="KW-1185">Reference proteome</keyword>
<evidence type="ECO:0000313" key="11">
    <source>
        <dbReference type="RefSeq" id="XP_026677078.1"/>
    </source>
</evidence>